<evidence type="ECO:0000313" key="4">
    <source>
        <dbReference type="EMBL" id="PNQ99410.1"/>
    </source>
</evidence>
<organism evidence="4 6">
    <name type="scientific">Azospirillum argentinense</name>
    <dbReference type="NCBI Taxonomy" id="2970906"/>
    <lineage>
        <taxon>Bacteria</taxon>
        <taxon>Pseudomonadati</taxon>
        <taxon>Pseudomonadota</taxon>
        <taxon>Alphaproteobacteria</taxon>
        <taxon>Rhodospirillales</taxon>
        <taxon>Azospirillaceae</taxon>
        <taxon>Azospirillum</taxon>
    </lineage>
</organism>
<dbReference type="RefSeq" id="WP_014197334.1">
    <property type="nucleotide sequence ID" value="NZ_CP032322.1"/>
</dbReference>
<dbReference type="EMBL" id="JBJLSN010000013">
    <property type="protein sequence ID" value="MFL7901792.1"/>
    <property type="molecule type" value="Genomic_DNA"/>
</dbReference>
<evidence type="ECO:0000313" key="5">
    <source>
        <dbReference type="EMBL" id="QCN96587.1"/>
    </source>
</evidence>
<name>A0A0P0EXC3_9PROT</name>
<evidence type="ECO:0000313" key="8">
    <source>
        <dbReference type="Proteomes" id="UP001628281"/>
    </source>
</evidence>
<feature type="domain" description="SMc04008-like" evidence="2">
    <location>
        <begin position="27"/>
        <end position="92"/>
    </location>
</feature>
<sequence length="108" mass="12360">MDEKTRTELEAAAFRGLVAHLQKRTDVQNIDLMNLAGFCRNCLSKWYAAAAKERNVPLTDEEARIAVYGMPYSEWKAKHQKEATPEQQKTFEDTKPLHAEISGHMPKK</sequence>
<evidence type="ECO:0000313" key="7">
    <source>
        <dbReference type="Proteomes" id="UP000298595"/>
    </source>
</evidence>
<keyword evidence="4" id="KW-0614">Plasmid</keyword>
<geneLocation type="plasmid" evidence="5 7">
    <name>p1</name>
</geneLocation>
<reference evidence="5 7" key="2">
    <citation type="submission" date="2018-09" db="EMBL/GenBank/DDBJ databases">
        <title>Whole genome based analysis of evolution and adaptive divergence in Indian and Brazilian strains of Azospirillum brasilense.</title>
        <authorList>
            <person name="Singh C."/>
            <person name="Tripathi A.K."/>
        </authorList>
    </citation>
    <scope>NUCLEOTIDE SEQUENCE [LARGE SCALE GENOMIC DNA]</scope>
    <source>
        <strain evidence="5 7">MTCC4035</strain>
        <plasmid evidence="5 7">p1</plasmid>
    </source>
</reference>
<evidence type="ECO:0000313" key="3">
    <source>
        <dbReference type="EMBL" id="MFL7901792.1"/>
    </source>
</evidence>
<reference evidence="3 8" key="3">
    <citation type="submission" date="2024-11" db="EMBL/GenBank/DDBJ databases">
        <title>Draft genome sequences of two bacteria associated to sugarcane roots in Colombia.</title>
        <authorList>
            <person name="Pardo-Diaz S."/>
            <person name="Masmela-Mendoza J."/>
            <person name="Delgadillo-Duran P."/>
            <person name="Bautista E.J."/>
            <person name="Rojas-Tapias D.F."/>
        </authorList>
    </citation>
    <scope>NUCLEOTIDE SEQUENCE [LARGE SCALE GENOMIC DNA]</scope>
    <source>
        <strain evidence="3 8">Ap18</strain>
    </source>
</reference>
<reference evidence="4 6" key="1">
    <citation type="submission" date="2018-01" db="EMBL/GenBank/DDBJ databases">
        <title>Whole genome sequence of Azospirillum brasilense REC3 isolated from strawberry roots.</title>
        <authorList>
            <person name="Fontana C.A."/>
            <person name="Salazar S.M."/>
            <person name="Bassi D."/>
            <person name="Puglisi E."/>
            <person name="Lovaisa N.C."/>
            <person name="Toffoli L.M."/>
            <person name="Pedraza R."/>
            <person name="Cocconcelli P.S."/>
        </authorList>
    </citation>
    <scope>NUCLEOTIDE SEQUENCE [LARGE SCALE GENOMIC DNA]</scope>
    <source>
        <strain evidence="4 6">REC3</strain>
        <plasmid evidence="4">p4unnamed</plasmid>
    </source>
</reference>
<dbReference type="KEGG" id="aare:D3093_14665"/>
<dbReference type="Proteomes" id="UP001628281">
    <property type="component" value="Unassembled WGS sequence"/>
</dbReference>
<dbReference type="GeneID" id="56453203"/>
<geneLocation type="plasmid" evidence="4">
    <name>p4unnamed</name>
</geneLocation>
<accession>A0A0P0EXC3</accession>
<evidence type="ECO:0000259" key="2">
    <source>
        <dbReference type="Pfam" id="PF06844"/>
    </source>
</evidence>
<feature type="region of interest" description="Disordered" evidence="1">
    <location>
        <begin position="78"/>
        <end position="108"/>
    </location>
</feature>
<evidence type="ECO:0000256" key="1">
    <source>
        <dbReference type="SAM" id="MobiDB-lite"/>
    </source>
</evidence>
<dbReference type="Proteomes" id="UP000298595">
    <property type="component" value="Plasmid p1"/>
</dbReference>
<evidence type="ECO:0000313" key="6">
    <source>
        <dbReference type="Proteomes" id="UP000236268"/>
    </source>
</evidence>
<dbReference type="EMBL" id="POWG01000006">
    <property type="protein sequence ID" value="PNQ99410.1"/>
    <property type="molecule type" value="Genomic_DNA"/>
</dbReference>
<dbReference type="InterPro" id="IPR023163">
    <property type="entry name" value="SMc04008-like_domain"/>
</dbReference>
<dbReference type="SUPFAM" id="SSF158757">
    <property type="entry name" value="SMc04008-like"/>
    <property type="match status" value="1"/>
</dbReference>
<dbReference type="EMBL" id="CP032322">
    <property type="protein sequence ID" value="QCN96587.1"/>
    <property type="molecule type" value="Genomic_DNA"/>
</dbReference>
<dbReference type="Gene3D" id="1.10.3340.10">
    <property type="entry name" value="SMc04008-like"/>
    <property type="match status" value="1"/>
</dbReference>
<gene>
    <name evidence="3" type="ORF">ACJ41P_11700</name>
    <name evidence="4" type="ORF">C1S70_07560</name>
    <name evidence="5" type="ORF">D3093_14665</name>
</gene>
<dbReference type="Proteomes" id="UP000236268">
    <property type="component" value="Unassembled WGS sequence"/>
</dbReference>
<dbReference type="Pfam" id="PF06844">
    <property type="entry name" value="DUF1244"/>
    <property type="match status" value="1"/>
</dbReference>
<dbReference type="AlphaFoldDB" id="A0A0P0EXC3"/>
<feature type="compositionally biased region" description="Basic and acidic residues" evidence="1">
    <location>
        <begin position="78"/>
        <end position="98"/>
    </location>
</feature>
<dbReference type="InterPro" id="IPR036810">
    <property type="entry name" value="SMc04008-like_sf"/>
</dbReference>
<proteinExistence type="predicted"/>
<protein>
    <submittedName>
        <fullName evidence="4">DUF1244 domain-containing protein</fullName>
    </submittedName>
</protein>
<keyword evidence="8" id="KW-1185">Reference proteome</keyword>